<keyword evidence="4" id="KW-1185">Reference proteome</keyword>
<organism evidence="3 4">
    <name type="scientific">Thermogladius calderae (strain DSM 22663 / VKM B-2946 / 1633)</name>
    <dbReference type="NCBI Taxonomy" id="1184251"/>
    <lineage>
        <taxon>Archaea</taxon>
        <taxon>Thermoproteota</taxon>
        <taxon>Thermoprotei</taxon>
        <taxon>Desulfurococcales</taxon>
        <taxon>Desulfurococcaceae</taxon>
        <taxon>Thermogladius</taxon>
    </lineage>
</organism>
<dbReference type="RefSeq" id="WP_014737455.1">
    <property type="nucleotide sequence ID" value="NC_017954.1"/>
</dbReference>
<evidence type="ECO:0000313" key="4">
    <source>
        <dbReference type="Proteomes" id="UP000005270"/>
    </source>
</evidence>
<protein>
    <submittedName>
        <fullName evidence="3">Aspartate kinase</fullName>
    </submittedName>
</protein>
<dbReference type="PANTHER" id="PTHR21499:SF59">
    <property type="entry name" value="ASPARTOKINASE"/>
    <property type="match status" value="1"/>
</dbReference>
<dbReference type="GO" id="GO:0009089">
    <property type="term" value="P:lysine biosynthetic process via diaminopimelate"/>
    <property type="evidence" value="ECO:0007669"/>
    <property type="project" value="TreeGrafter"/>
</dbReference>
<keyword evidence="3" id="KW-0418">Kinase</keyword>
<dbReference type="eggNOG" id="arCOG00861">
    <property type="taxonomic scope" value="Archaea"/>
</dbReference>
<feature type="domain" description="Aspartate/glutamate/uridylate kinase" evidence="2">
    <location>
        <begin position="4"/>
        <end position="263"/>
    </location>
</feature>
<proteinExistence type="inferred from homology"/>
<comment type="similarity">
    <text evidence="1">Belongs to the aspartokinase family.</text>
</comment>
<dbReference type="HOGENOM" id="CLU_009116_6_3_2"/>
<dbReference type="FunCoup" id="I3TEL7">
    <property type="interactions" value="130"/>
</dbReference>
<dbReference type="Pfam" id="PF00696">
    <property type="entry name" value="AA_kinase"/>
    <property type="match status" value="1"/>
</dbReference>
<dbReference type="InterPro" id="IPR036393">
    <property type="entry name" value="AceGlu_kinase-like_sf"/>
</dbReference>
<dbReference type="InParanoid" id="I3TEL7"/>
<dbReference type="PANTHER" id="PTHR21499">
    <property type="entry name" value="ASPARTATE KINASE"/>
    <property type="match status" value="1"/>
</dbReference>
<dbReference type="KEGG" id="thg:TCELL_0781"/>
<keyword evidence="3" id="KW-0808">Transferase</keyword>
<reference evidence="3 4" key="1">
    <citation type="journal article" date="2012" name="J. Bacteriol.">
        <title>Complete genome sequence of the hyperthermophilic cellulolytic Crenarchaeon 'Thermogladius cellulolyticus' 1633.</title>
        <authorList>
            <person name="Mardanov A.V."/>
            <person name="Kochetkova T.V."/>
            <person name="Beletsky A.V."/>
            <person name="Bonch-Osmolovskaya E.A."/>
            <person name="Ravin N.V."/>
            <person name="Skryabin K.G."/>
        </authorList>
    </citation>
    <scope>NUCLEOTIDE SEQUENCE [LARGE SCALE GENOMIC DNA]</scope>
    <source>
        <strain evidence="4">DSM 22663 / VKM B-2946 / 1633</strain>
    </source>
</reference>
<dbReference type="GO" id="GO:0005829">
    <property type="term" value="C:cytosol"/>
    <property type="evidence" value="ECO:0007669"/>
    <property type="project" value="TreeGrafter"/>
</dbReference>
<dbReference type="EMBL" id="CP003531">
    <property type="protein sequence ID" value="AFK51205.1"/>
    <property type="molecule type" value="Genomic_DNA"/>
</dbReference>
<dbReference type="OrthoDB" id="8904at2157"/>
<gene>
    <name evidence="3" type="ordered locus">TCELL_0781</name>
</gene>
<dbReference type="SUPFAM" id="SSF53633">
    <property type="entry name" value="Carbamate kinase-like"/>
    <property type="match status" value="1"/>
</dbReference>
<dbReference type="InterPro" id="IPR001048">
    <property type="entry name" value="Asp/Glu/Uridylate_kinase"/>
</dbReference>
<evidence type="ECO:0000256" key="1">
    <source>
        <dbReference type="ARBA" id="ARBA00010122"/>
    </source>
</evidence>
<dbReference type="Gene3D" id="3.40.1160.10">
    <property type="entry name" value="Acetylglutamate kinase-like"/>
    <property type="match status" value="1"/>
</dbReference>
<evidence type="ECO:0000259" key="2">
    <source>
        <dbReference type="Pfam" id="PF00696"/>
    </source>
</evidence>
<accession>I3TEL7</accession>
<dbReference type="STRING" id="1184251.TCELL_0781"/>
<dbReference type="GO" id="GO:0009090">
    <property type="term" value="P:homoserine biosynthetic process"/>
    <property type="evidence" value="ECO:0007669"/>
    <property type="project" value="TreeGrafter"/>
</dbReference>
<dbReference type="GO" id="GO:0004072">
    <property type="term" value="F:aspartate kinase activity"/>
    <property type="evidence" value="ECO:0007669"/>
    <property type="project" value="TreeGrafter"/>
</dbReference>
<dbReference type="Proteomes" id="UP000005270">
    <property type="component" value="Chromosome"/>
</dbReference>
<dbReference type="GeneID" id="13013098"/>
<evidence type="ECO:0000313" key="3">
    <source>
        <dbReference type="EMBL" id="AFK51205.1"/>
    </source>
</evidence>
<name>I3TEL7_THEC1</name>
<dbReference type="AlphaFoldDB" id="I3TEL7"/>
<sequence>MRALVVVKIGGSNLSNIDSYVRAAGYVRQLYEAGLLPIVVVSAAKGVTDKLLVTLQGDINAFHEVVELYSELARGIGGEKLEQEVRGLAEVPLKAIKAGLERPVLGDIVLSYGEKASKLVLSSAIETEVGRVVRVDAEEVIKTDSRHGDASIIYENTEPRVEWLVKTASENNVVIVIEGFIGSGEKGVTTTLGRGGSDLTATAIAALGGIGEVRLITNVKGVYSVDPELGVKPRVVKCLSYREADEAARHGVKRFNAKTFEPLLFFPGPVVRIGDYEHLGSSVMRELEEGDKGPKIIHASLSPHPRVVVIGEDGSRLRTIRRVVEVLESEDVEIQGLEAGVGRHSVVVYIPKDYIPRAVRLLHKNLIGEAGS</sequence>